<proteinExistence type="predicted"/>
<evidence type="ECO:0000313" key="2">
    <source>
        <dbReference type="EMBL" id="MFD1428504.1"/>
    </source>
</evidence>
<name>A0ABW4CCL9_9BACL</name>
<feature type="transmembrane region" description="Helical" evidence="1">
    <location>
        <begin position="75"/>
        <end position="94"/>
    </location>
</feature>
<dbReference type="RefSeq" id="WP_380167467.1">
    <property type="nucleotide sequence ID" value="NZ_JBHTNU010000026.1"/>
</dbReference>
<feature type="transmembrane region" description="Helical" evidence="1">
    <location>
        <begin position="147"/>
        <end position="168"/>
    </location>
</feature>
<accession>A0ABW4CCL9</accession>
<dbReference type="Pfam" id="PF04854">
    <property type="entry name" value="DUF624"/>
    <property type="match status" value="1"/>
</dbReference>
<keyword evidence="1" id="KW-0812">Transmembrane</keyword>
<keyword evidence="3" id="KW-1185">Reference proteome</keyword>
<feature type="transmembrane region" description="Helical" evidence="1">
    <location>
        <begin position="25"/>
        <end position="51"/>
    </location>
</feature>
<keyword evidence="1" id="KW-1133">Transmembrane helix</keyword>
<feature type="transmembrane region" description="Helical" evidence="1">
    <location>
        <begin position="174"/>
        <end position="192"/>
    </location>
</feature>
<evidence type="ECO:0000256" key="1">
    <source>
        <dbReference type="SAM" id="Phobius"/>
    </source>
</evidence>
<dbReference type="EMBL" id="JBHTNU010000026">
    <property type="protein sequence ID" value="MFD1428504.1"/>
    <property type="molecule type" value="Genomic_DNA"/>
</dbReference>
<reference evidence="3" key="1">
    <citation type="journal article" date="2019" name="Int. J. Syst. Evol. Microbiol.">
        <title>The Global Catalogue of Microorganisms (GCM) 10K type strain sequencing project: providing services to taxonomists for standard genome sequencing and annotation.</title>
        <authorList>
            <consortium name="The Broad Institute Genomics Platform"/>
            <consortium name="The Broad Institute Genome Sequencing Center for Infectious Disease"/>
            <person name="Wu L."/>
            <person name="Ma J."/>
        </authorList>
    </citation>
    <scope>NUCLEOTIDE SEQUENCE [LARGE SCALE GENOMIC DNA]</scope>
    <source>
        <strain evidence="3">S1</strain>
    </source>
</reference>
<comment type="caution">
    <text evidence="2">The sequence shown here is derived from an EMBL/GenBank/DDBJ whole genome shotgun (WGS) entry which is preliminary data.</text>
</comment>
<protein>
    <submittedName>
        <fullName evidence="2">YesL family protein</fullName>
    </submittedName>
</protein>
<dbReference type="Proteomes" id="UP001597282">
    <property type="component" value="Unassembled WGS sequence"/>
</dbReference>
<sequence>MEFGKGMSRIFNICDWIMKLAIVNLLWLVFTIAGLVIFGVAPATVAMFSVIRKWIMGEEDIPIFKSFWKYYRTDFLKSNLLGLTFFLIGCILYVDLKFALDYEGSFSTVFLVPVILACASYLLTLAYLFPVFVHYEWPGFKQCIQNAFLIGIAQLPSTLLMIGGVFLSYLLFRFMPVTLLFYCASLIGYFLYRSAHRAFLKIERAKAAEEM</sequence>
<feature type="transmembrane region" description="Helical" evidence="1">
    <location>
        <begin position="114"/>
        <end position="135"/>
    </location>
</feature>
<gene>
    <name evidence="2" type="ORF">ACFQ4Y_16515</name>
</gene>
<organism evidence="2 3">
    <name type="scientific">Kroppenstedtia sanguinis</name>
    <dbReference type="NCBI Taxonomy" id="1380684"/>
    <lineage>
        <taxon>Bacteria</taxon>
        <taxon>Bacillati</taxon>
        <taxon>Bacillota</taxon>
        <taxon>Bacilli</taxon>
        <taxon>Bacillales</taxon>
        <taxon>Thermoactinomycetaceae</taxon>
        <taxon>Kroppenstedtia</taxon>
    </lineage>
</organism>
<keyword evidence="1" id="KW-0472">Membrane</keyword>
<evidence type="ECO:0000313" key="3">
    <source>
        <dbReference type="Proteomes" id="UP001597282"/>
    </source>
</evidence>
<dbReference type="InterPro" id="IPR006938">
    <property type="entry name" value="DUF624"/>
</dbReference>